<feature type="compositionally biased region" description="Pro residues" evidence="1">
    <location>
        <begin position="7"/>
        <end position="19"/>
    </location>
</feature>
<keyword evidence="3" id="KW-1185">Reference proteome</keyword>
<accession>L8GGK1</accession>
<name>L8GGK1_ACACF</name>
<proteinExistence type="predicted"/>
<dbReference type="AlphaFoldDB" id="L8GGK1"/>
<feature type="region of interest" description="Disordered" evidence="1">
    <location>
        <begin position="1"/>
        <end position="69"/>
    </location>
</feature>
<dbReference type="VEuPathDB" id="AmoebaDB:ACA1_033480"/>
<feature type="compositionally biased region" description="Low complexity" evidence="1">
    <location>
        <begin position="20"/>
        <end position="51"/>
    </location>
</feature>
<dbReference type="RefSeq" id="XP_004334213.1">
    <property type="nucleotide sequence ID" value="XM_004334165.1"/>
</dbReference>
<gene>
    <name evidence="2" type="ORF">ACA1_033480</name>
</gene>
<protein>
    <submittedName>
        <fullName evidence="2">Uncharacterized protein</fullName>
    </submittedName>
</protein>
<dbReference type="KEGG" id="acan:ACA1_033480"/>
<evidence type="ECO:0000313" key="3">
    <source>
        <dbReference type="Proteomes" id="UP000011083"/>
    </source>
</evidence>
<dbReference type="Proteomes" id="UP000011083">
    <property type="component" value="Unassembled WGS sequence"/>
</dbReference>
<reference evidence="2 3" key="1">
    <citation type="journal article" date="2013" name="Genome Biol.">
        <title>Genome of Acanthamoeba castellanii highlights extensive lateral gene transfer and early evolution of tyrosine kinase signaling.</title>
        <authorList>
            <person name="Clarke M."/>
            <person name="Lohan A.J."/>
            <person name="Liu B."/>
            <person name="Lagkouvardos I."/>
            <person name="Roy S."/>
            <person name="Zafar N."/>
            <person name="Bertelli C."/>
            <person name="Schilde C."/>
            <person name="Kianianmomeni A."/>
            <person name="Burglin T.R."/>
            <person name="Frech C."/>
            <person name="Turcotte B."/>
            <person name="Kopec K.O."/>
            <person name="Synnott J.M."/>
            <person name="Choo C."/>
            <person name="Paponov I."/>
            <person name="Finkler A."/>
            <person name="Soon Heng Tan C."/>
            <person name="Hutchins A.P."/>
            <person name="Weinmeier T."/>
            <person name="Rattei T."/>
            <person name="Chu J.S."/>
            <person name="Gimenez G."/>
            <person name="Irimia M."/>
            <person name="Rigden D.J."/>
            <person name="Fitzpatrick D.A."/>
            <person name="Lorenzo-Morales J."/>
            <person name="Bateman A."/>
            <person name="Chiu C.H."/>
            <person name="Tang P."/>
            <person name="Hegemann P."/>
            <person name="Fromm H."/>
            <person name="Raoult D."/>
            <person name="Greub G."/>
            <person name="Miranda-Saavedra D."/>
            <person name="Chen N."/>
            <person name="Nash P."/>
            <person name="Ginger M.L."/>
            <person name="Horn M."/>
            <person name="Schaap P."/>
            <person name="Caler L."/>
            <person name="Loftus B."/>
        </authorList>
    </citation>
    <scope>NUCLEOTIDE SEQUENCE [LARGE SCALE GENOMIC DNA]</scope>
    <source>
        <strain evidence="2 3">Neff</strain>
    </source>
</reference>
<dbReference type="GeneID" id="14912695"/>
<dbReference type="OrthoDB" id="67053at2759"/>
<dbReference type="EMBL" id="KB008125">
    <property type="protein sequence ID" value="ELR12200.1"/>
    <property type="molecule type" value="Genomic_DNA"/>
</dbReference>
<evidence type="ECO:0000313" key="2">
    <source>
        <dbReference type="EMBL" id="ELR12200.1"/>
    </source>
</evidence>
<evidence type="ECO:0000256" key="1">
    <source>
        <dbReference type="SAM" id="MobiDB-lite"/>
    </source>
</evidence>
<organism evidence="2 3">
    <name type="scientific">Acanthamoeba castellanii (strain ATCC 30010 / Neff)</name>
    <dbReference type="NCBI Taxonomy" id="1257118"/>
    <lineage>
        <taxon>Eukaryota</taxon>
        <taxon>Amoebozoa</taxon>
        <taxon>Discosea</taxon>
        <taxon>Longamoebia</taxon>
        <taxon>Centramoebida</taxon>
        <taxon>Acanthamoebidae</taxon>
        <taxon>Acanthamoeba</taxon>
    </lineage>
</organism>
<sequence length="267" mass="29019">MQQSTAVPPPRPKNPPPIEGPFSRQAASSSESRSSFSSPSLSAVSHPSSARNDGVGAEEEKKEGPRMRVARASYGAGTVLADVTDTLQRMADEAGGLTLDAFGYKGLRPNGCMNALFGDPVPGRDKQLLFSYEILGCRLHLITTPEDKKLKLTMEHMYRKVMGGSPPDEAKLVAVEILKATYGRGNNVHDVTLILRDMLAEQGGRGLVAFGYKVKPNGCMNKAFGDPCPGEDKTLAIEYRWRTSLLAHAVDEDKKLSLSFEKMRPLL</sequence>